<keyword evidence="2" id="KW-1185">Reference proteome</keyword>
<sequence>MFRLPERALNRNGVLDRVTSVAVRIRKVHRRMETTSPGAVAFPEPDVLDRRLAAFLDLRGLSKDAVLKEADQGMGTPALAVAAGSVLAGFGNVRSDLDLLVLVENENLKRFPIQSHEHGTLIDVGIRRASTVRDSTAALTAKPWPRFESVTEDAWNHRRRTLSTASRLALGLPLAVVEPWDEWHAGLRGPWLQDVLREWWVVEAHRLAQAARWLLGAKPLTAAIRAREAVVAALNARAAEGGQLYFAAKWAGEKLKVLGDHENLRLLRTVLTPADPRERVPFCLDAVERLVGPAAPLHTVLRWATGAGTMELDDRTVVDRWQLRALEVRRLGLPPAGGDGVVWSGPAGTPPPEDLLPLFVHNMVWLGVAHPAPEVPA</sequence>
<proteinExistence type="predicted"/>
<comment type="caution">
    <text evidence="1">The sequence shown here is derived from an EMBL/GenBank/DDBJ whole genome shotgun (WGS) entry which is preliminary data.</text>
</comment>
<reference evidence="1" key="1">
    <citation type="journal article" date="2014" name="Int. J. Syst. Evol. Microbiol.">
        <title>Complete genome sequence of Corynebacterium casei LMG S-19264T (=DSM 44701T), isolated from a smear-ripened cheese.</title>
        <authorList>
            <consortium name="US DOE Joint Genome Institute (JGI-PGF)"/>
            <person name="Walter F."/>
            <person name="Albersmeier A."/>
            <person name="Kalinowski J."/>
            <person name="Ruckert C."/>
        </authorList>
    </citation>
    <scope>NUCLEOTIDE SEQUENCE</scope>
    <source>
        <strain evidence="1">JCM 3131</strain>
    </source>
</reference>
<dbReference type="Proteomes" id="UP000620156">
    <property type="component" value="Unassembled WGS sequence"/>
</dbReference>
<evidence type="ECO:0000313" key="2">
    <source>
        <dbReference type="Proteomes" id="UP000620156"/>
    </source>
</evidence>
<dbReference type="AlphaFoldDB" id="A0A918EU90"/>
<dbReference type="EMBL" id="BMQK01000010">
    <property type="protein sequence ID" value="GGQ69086.1"/>
    <property type="molecule type" value="Genomic_DNA"/>
</dbReference>
<organism evidence="1 2">
    <name type="scientific">Streptomyces ruber</name>
    <dbReference type="NCBI Taxonomy" id="83378"/>
    <lineage>
        <taxon>Bacteria</taxon>
        <taxon>Bacillati</taxon>
        <taxon>Actinomycetota</taxon>
        <taxon>Actinomycetes</taxon>
        <taxon>Kitasatosporales</taxon>
        <taxon>Streptomycetaceae</taxon>
        <taxon>Streptomyces</taxon>
    </lineage>
</organism>
<gene>
    <name evidence="1" type="ORF">GCM10010145_43530</name>
</gene>
<name>A0A918EU90_9ACTN</name>
<accession>A0A918EU90</accession>
<evidence type="ECO:0000313" key="1">
    <source>
        <dbReference type="EMBL" id="GGQ69086.1"/>
    </source>
</evidence>
<protein>
    <recommendedName>
        <fullName evidence="3">Polymerase nucleotidyl transferase domain-containing protein</fullName>
    </recommendedName>
</protein>
<evidence type="ECO:0008006" key="3">
    <source>
        <dbReference type="Google" id="ProtNLM"/>
    </source>
</evidence>
<reference evidence="1" key="2">
    <citation type="submission" date="2020-09" db="EMBL/GenBank/DDBJ databases">
        <authorList>
            <person name="Sun Q."/>
            <person name="Ohkuma M."/>
        </authorList>
    </citation>
    <scope>NUCLEOTIDE SEQUENCE</scope>
    <source>
        <strain evidence="1">JCM 3131</strain>
    </source>
</reference>